<name>A0A0G1X631_9BACT</name>
<keyword evidence="1" id="KW-0472">Membrane</keyword>
<sequence length="72" mass="7938">MTKKTYMIIVAVILLLIAGFIWWNGRIETQPTGQEMAQPIDTTDAIESELAGIDVGELDAEFKDVDEALKGL</sequence>
<evidence type="ECO:0000256" key="1">
    <source>
        <dbReference type="SAM" id="Phobius"/>
    </source>
</evidence>
<dbReference type="AlphaFoldDB" id="A0A0G1X631"/>
<accession>A0A0G1X631</accession>
<dbReference type="Proteomes" id="UP000033882">
    <property type="component" value="Unassembled WGS sequence"/>
</dbReference>
<gene>
    <name evidence="2" type="ORF">UY19_C0008G0024</name>
</gene>
<reference evidence="2 3" key="1">
    <citation type="journal article" date="2015" name="Nature">
        <title>rRNA introns, odd ribosomes, and small enigmatic genomes across a large radiation of phyla.</title>
        <authorList>
            <person name="Brown C.T."/>
            <person name="Hug L.A."/>
            <person name="Thomas B.C."/>
            <person name="Sharon I."/>
            <person name="Castelle C.J."/>
            <person name="Singh A."/>
            <person name="Wilkins M.J."/>
            <person name="Williams K.H."/>
            <person name="Banfield J.F."/>
        </authorList>
    </citation>
    <scope>NUCLEOTIDE SEQUENCE [LARGE SCALE GENOMIC DNA]</scope>
</reference>
<keyword evidence="1" id="KW-0812">Transmembrane</keyword>
<organism evidence="2 3">
    <name type="scientific">Candidatus Wolfebacteria bacterium GW2011_GWA2_47_9b</name>
    <dbReference type="NCBI Taxonomy" id="1619005"/>
    <lineage>
        <taxon>Bacteria</taxon>
        <taxon>Candidatus Wolfeibacteriota</taxon>
    </lineage>
</organism>
<dbReference type="EMBL" id="LCPB01000008">
    <property type="protein sequence ID" value="KKU89870.1"/>
    <property type="molecule type" value="Genomic_DNA"/>
</dbReference>
<evidence type="ECO:0000313" key="2">
    <source>
        <dbReference type="EMBL" id="KKU89870.1"/>
    </source>
</evidence>
<protein>
    <submittedName>
        <fullName evidence="2">Uncharacterized protein</fullName>
    </submittedName>
</protein>
<proteinExistence type="predicted"/>
<evidence type="ECO:0000313" key="3">
    <source>
        <dbReference type="Proteomes" id="UP000033882"/>
    </source>
</evidence>
<comment type="caution">
    <text evidence="2">The sequence shown here is derived from an EMBL/GenBank/DDBJ whole genome shotgun (WGS) entry which is preliminary data.</text>
</comment>
<feature type="transmembrane region" description="Helical" evidence="1">
    <location>
        <begin position="6"/>
        <end position="23"/>
    </location>
</feature>
<keyword evidence="1" id="KW-1133">Transmembrane helix</keyword>